<dbReference type="GO" id="GO:0046872">
    <property type="term" value="F:metal ion binding"/>
    <property type="evidence" value="ECO:0007669"/>
    <property type="project" value="UniProtKB-KW"/>
</dbReference>
<dbReference type="PANTHER" id="PTHR43063:SF1">
    <property type="entry name" value="4FE-4S CLUSTER CONTAINING PARA FAMILY ATPASE PROTEIN"/>
    <property type="match status" value="1"/>
</dbReference>
<dbReference type="InterPro" id="IPR002586">
    <property type="entry name" value="CobQ/CobB/MinD/ParA_Nub-bd_dom"/>
</dbReference>
<dbReference type="Gene3D" id="3.40.50.300">
    <property type="entry name" value="P-loop containing nucleotide triphosphate hydrolases"/>
    <property type="match status" value="1"/>
</dbReference>
<comment type="caution">
    <text evidence="5">The sequence shown here is derived from an EMBL/GenBank/DDBJ whole genome shotgun (WGS) entry which is preliminary data.</text>
</comment>
<dbReference type="GO" id="GO:0051536">
    <property type="term" value="F:iron-sulfur cluster binding"/>
    <property type="evidence" value="ECO:0007669"/>
    <property type="project" value="UniProtKB-KW"/>
</dbReference>
<proteinExistence type="predicted"/>
<keyword evidence="2" id="KW-0408">Iron</keyword>
<keyword evidence="3" id="KW-0411">Iron-sulfur</keyword>
<dbReference type="Pfam" id="PF00037">
    <property type="entry name" value="Fer4"/>
    <property type="match status" value="1"/>
</dbReference>
<dbReference type="PROSITE" id="PS00198">
    <property type="entry name" value="4FE4S_FER_1"/>
    <property type="match status" value="1"/>
</dbReference>
<dbReference type="Pfam" id="PF01656">
    <property type="entry name" value="CbiA"/>
    <property type="match status" value="1"/>
</dbReference>
<feature type="domain" description="4Fe-4S ferredoxin-type" evidence="4">
    <location>
        <begin position="70"/>
        <end position="100"/>
    </location>
</feature>
<dbReference type="EMBL" id="DRTD01000326">
    <property type="protein sequence ID" value="HHE54999.1"/>
    <property type="molecule type" value="Genomic_DNA"/>
</dbReference>
<organism evidence="5">
    <name type="scientific">Caldithrix abyssi</name>
    <dbReference type="NCBI Taxonomy" id="187145"/>
    <lineage>
        <taxon>Bacteria</taxon>
        <taxon>Pseudomonadati</taxon>
        <taxon>Calditrichota</taxon>
        <taxon>Calditrichia</taxon>
        <taxon>Calditrichales</taxon>
        <taxon>Calditrichaceae</taxon>
        <taxon>Caldithrix</taxon>
    </lineage>
</organism>
<dbReference type="PANTHER" id="PTHR43063">
    <property type="entry name" value="4FE-4S CLUSTER CONTAINING PARA FAMILY ATPASE PROTEIN"/>
    <property type="match status" value="1"/>
</dbReference>
<name>A0A7V5H355_CALAY</name>
<protein>
    <recommendedName>
        <fullName evidence="4">4Fe-4S ferredoxin-type domain-containing protein</fullName>
    </recommendedName>
</protein>
<dbReference type="InterPro" id="IPR017896">
    <property type="entry name" value="4Fe4S_Fe-S-bd"/>
</dbReference>
<evidence type="ECO:0000313" key="5">
    <source>
        <dbReference type="EMBL" id="HHE54999.1"/>
    </source>
</evidence>
<evidence type="ECO:0000259" key="4">
    <source>
        <dbReference type="PROSITE" id="PS51379"/>
    </source>
</evidence>
<dbReference type="Proteomes" id="UP000886111">
    <property type="component" value="Unassembled WGS sequence"/>
</dbReference>
<dbReference type="AlphaFoldDB" id="A0A7V5H355"/>
<gene>
    <name evidence="5" type="ORF">ENL21_04405</name>
</gene>
<keyword evidence="1" id="KW-0479">Metal-binding</keyword>
<dbReference type="InterPro" id="IPR027417">
    <property type="entry name" value="P-loop_NTPase"/>
</dbReference>
<dbReference type="SUPFAM" id="SSF52540">
    <property type="entry name" value="P-loop containing nucleoside triphosphate hydrolases"/>
    <property type="match status" value="1"/>
</dbReference>
<accession>A0A7V5H355</accession>
<evidence type="ECO:0000256" key="1">
    <source>
        <dbReference type="ARBA" id="ARBA00022723"/>
    </source>
</evidence>
<sequence length="295" mass="32322">MEDNIEEGNKMKIAIASGKGGTGKTLIATNLAAVAAKSQKVKLYDLDVEEPNVALFFNQENKNVRPVEKMIPVVNEEVCDHCGICSQVCEYHAIITLANQVMVFPELCHSCYGCLEMCPLGAIEEGKKEIGQILESQSENIGFVSGLLKIGESATAALIRDTKKVDENDAQLHIYDSPPGTSCPVIEAVNEVDFVVLVGEPTPFGLHDLDLLIQVVRQLGKPFGVVINKALDEQDLITKYCQEKQIEILGKIPLQQEIARSYAQGQLVSKALPNMEELFRSILQKISQKVAEVAQ</sequence>
<feature type="domain" description="4Fe-4S ferredoxin-type" evidence="4">
    <location>
        <begin position="101"/>
        <end position="128"/>
    </location>
</feature>
<dbReference type="PROSITE" id="PS51379">
    <property type="entry name" value="4FE4S_FER_2"/>
    <property type="match status" value="2"/>
</dbReference>
<evidence type="ECO:0000256" key="2">
    <source>
        <dbReference type="ARBA" id="ARBA00023004"/>
    </source>
</evidence>
<reference evidence="5" key="1">
    <citation type="journal article" date="2020" name="mSystems">
        <title>Genome- and Community-Level Interaction Insights into Carbon Utilization and Element Cycling Functions of Hydrothermarchaeota in Hydrothermal Sediment.</title>
        <authorList>
            <person name="Zhou Z."/>
            <person name="Liu Y."/>
            <person name="Xu W."/>
            <person name="Pan J."/>
            <person name="Luo Z.H."/>
            <person name="Li M."/>
        </authorList>
    </citation>
    <scope>NUCLEOTIDE SEQUENCE [LARGE SCALE GENOMIC DNA]</scope>
    <source>
        <strain evidence="5">HyVt-76</strain>
    </source>
</reference>
<dbReference type="InterPro" id="IPR017900">
    <property type="entry name" value="4Fe4S_Fe_S_CS"/>
</dbReference>
<evidence type="ECO:0000256" key="3">
    <source>
        <dbReference type="ARBA" id="ARBA00023014"/>
    </source>
</evidence>
<dbReference type="Gene3D" id="3.30.70.20">
    <property type="match status" value="1"/>
</dbReference>